<sequence>MENLLISPQDQFESNIDRPLFGCLSLSAKITPKLNTIKLSFSPSYRYKSVDIDSDISYHGVQEIDQYAKDWIDIVLNQIMRKLSYEV</sequence>
<name>A0A136KLL7_9BACT</name>
<proteinExistence type="predicted"/>
<dbReference type="Proteomes" id="UP000070449">
    <property type="component" value="Unassembled WGS sequence"/>
</dbReference>
<gene>
    <name evidence="1" type="ORF">UZ20_WS6002000015</name>
</gene>
<evidence type="ECO:0000313" key="1">
    <source>
        <dbReference type="EMBL" id="KXK10290.1"/>
    </source>
</evidence>
<reference evidence="1 2" key="1">
    <citation type="submission" date="2015-02" db="EMBL/GenBank/DDBJ databases">
        <title>Improved understanding of the partial-nitritation anammox process through 23 genomes representing the majority of the microbial community.</title>
        <authorList>
            <person name="Speth D.R."/>
            <person name="In T Zandt M."/>
            <person name="Guerrero Cruz S."/>
            <person name="Jetten M.S."/>
            <person name="Dutilh B.E."/>
        </authorList>
    </citation>
    <scope>NUCLEOTIDE SEQUENCE [LARGE SCALE GENOMIC DNA]</scope>
    <source>
        <strain evidence="1">OLB21</strain>
    </source>
</reference>
<comment type="caution">
    <text evidence="1">The sequence shown here is derived from an EMBL/GenBank/DDBJ whole genome shotgun (WGS) entry which is preliminary data.</text>
</comment>
<dbReference type="STRING" id="1617427.UZ20_WS6002000015"/>
<dbReference type="EMBL" id="JYPD01000005">
    <property type="protein sequence ID" value="KXK10290.1"/>
    <property type="molecule type" value="Genomic_DNA"/>
</dbReference>
<evidence type="ECO:0000313" key="2">
    <source>
        <dbReference type="Proteomes" id="UP000070449"/>
    </source>
</evidence>
<accession>A0A136KLL7</accession>
<dbReference type="AlphaFoldDB" id="A0A136KLL7"/>
<protein>
    <submittedName>
        <fullName evidence="1">Uncharacterized protein</fullName>
    </submittedName>
</protein>
<organism evidence="1 2">
    <name type="scientific">candidate division WS6 bacterium OLB21</name>
    <dbReference type="NCBI Taxonomy" id="1617427"/>
    <lineage>
        <taxon>Bacteria</taxon>
        <taxon>Candidatus Dojkabacteria</taxon>
    </lineage>
</organism>